<evidence type="ECO:0000313" key="4">
    <source>
        <dbReference type="EMBL" id="MST32193.1"/>
    </source>
</evidence>
<name>A0ABW9QR55_9ACTN</name>
<gene>
    <name evidence="4" type="ORF">GHK86_05565</name>
</gene>
<evidence type="ECO:0000256" key="1">
    <source>
        <dbReference type="ARBA" id="ARBA00023002"/>
    </source>
</evidence>
<feature type="domain" description="D-isomer specific 2-hydroxyacid dehydrogenase NAD-binding" evidence="3">
    <location>
        <begin position="72"/>
        <end position="230"/>
    </location>
</feature>
<protein>
    <submittedName>
        <fullName evidence="4">Hydroxyacid dehydrogenase</fullName>
    </submittedName>
</protein>
<evidence type="ECO:0000313" key="5">
    <source>
        <dbReference type="Proteomes" id="UP000437736"/>
    </source>
</evidence>
<dbReference type="SUPFAM" id="SSF51735">
    <property type="entry name" value="NAD(P)-binding Rossmann-fold domains"/>
    <property type="match status" value="1"/>
</dbReference>
<accession>A0ABW9QR55</accession>
<keyword evidence="5" id="KW-1185">Reference proteome</keyword>
<dbReference type="Pfam" id="PF02826">
    <property type="entry name" value="2-Hacid_dh_C"/>
    <property type="match status" value="1"/>
</dbReference>
<evidence type="ECO:0000256" key="2">
    <source>
        <dbReference type="ARBA" id="ARBA00023027"/>
    </source>
</evidence>
<reference evidence="4 5" key="1">
    <citation type="submission" date="2019-11" db="EMBL/GenBank/DDBJ databases">
        <title>Acidiferrimicrobium australis gen. nov., sp. nov., an acidophilic and obligately heterotrophic, member of the Actinobacteria that catalyses dissimilatory oxido- reduction of iron isolated from metal-rich acidic water in Chile.</title>
        <authorList>
            <person name="Gonzalez D."/>
            <person name="Huber K."/>
            <person name="Hedrich S."/>
            <person name="Rojas-Villalobos C."/>
            <person name="Quatrini R."/>
            <person name="Dinamarca M.A."/>
            <person name="Schwarz A."/>
            <person name="Canales C."/>
            <person name="Nancucheo I."/>
        </authorList>
    </citation>
    <scope>NUCLEOTIDE SEQUENCE [LARGE SCALE GENOMIC DNA]</scope>
    <source>
        <strain evidence="4 5">USS-CCA1</strain>
    </source>
</reference>
<dbReference type="CDD" id="cd12159">
    <property type="entry name" value="2-Hacid_dh_2"/>
    <property type="match status" value="1"/>
</dbReference>
<comment type="caution">
    <text evidence="4">The sequence shown here is derived from an EMBL/GenBank/DDBJ whole genome shotgun (WGS) entry which is preliminary data.</text>
</comment>
<dbReference type="Gene3D" id="3.40.50.720">
    <property type="entry name" value="NAD(P)-binding Rossmann-like Domain"/>
    <property type="match status" value="2"/>
</dbReference>
<dbReference type="Proteomes" id="UP000437736">
    <property type="component" value="Unassembled WGS sequence"/>
</dbReference>
<evidence type="ECO:0000259" key="3">
    <source>
        <dbReference type="Pfam" id="PF02826"/>
    </source>
</evidence>
<dbReference type="EMBL" id="WJHE01000237">
    <property type="protein sequence ID" value="MST32193.1"/>
    <property type="molecule type" value="Genomic_DNA"/>
</dbReference>
<dbReference type="PANTHER" id="PTHR43333">
    <property type="entry name" value="2-HACID_DH_C DOMAIN-CONTAINING PROTEIN"/>
    <property type="match status" value="1"/>
</dbReference>
<dbReference type="InterPro" id="IPR006140">
    <property type="entry name" value="D-isomer_DH_NAD-bd"/>
</dbReference>
<dbReference type="InterPro" id="IPR036291">
    <property type="entry name" value="NAD(P)-bd_dom_sf"/>
</dbReference>
<keyword evidence="2" id="KW-0520">NAD</keyword>
<dbReference type="PANTHER" id="PTHR43333:SF1">
    <property type="entry name" value="D-ISOMER SPECIFIC 2-HYDROXYACID DEHYDROGENASE NAD-BINDING DOMAIN-CONTAINING PROTEIN"/>
    <property type="match status" value="1"/>
</dbReference>
<proteinExistence type="predicted"/>
<organism evidence="4 5">
    <name type="scientific">Acidiferrimicrobium australe</name>
    <dbReference type="NCBI Taxonomy" id="2664430"/>
    <lineage>
        <taxon>Bacteria</taxon>
        <taxon>Bacillati</taxon>
        <taxon>Actinomycetota</taxon>
        <taxon>Acidimicrobiia</taxon>
        <taxon>Acidimicrobiales</taxon>
        <taxon>Acidimicrobiaceae</taxon>
        <taxon>Acidiferrimicrobium</taxon>
    </lineage>
</organism>
<keyword evidence="1" id="KW-0560">Oxidoreductase</keyword>
<sequence>MSSHGVADLGAVLDGHARLRWVQLPFAGIEQVAAAGVVTAERVWTCAKGCYAEPVAEHALALSLAGLRLLPERVGARSWGDPGGTSLYDRSVVILGGGGITAELLRLLAPYRVHATVVRRRADPVAGAARTVPTEALRTVLPGALVVYLALALTPATSGIIGAEELACMDREAWLVNVARGGHVDTEALTAALAGGSIAGAALDVTDPEPLPAGHPLWDAPNCIITPHTADTWEMVRPRLARRIEDNVARFGAGHPLIGLVDPEAGY</sequence>